<comment type="subcellular location">
    <subcellularLocation>
        <location evidence="1">Cell membrane</location>
        <topology evidence="1">Multi-pass membrane protein</topology>
    </subcellularLocation>
</comment>
<protein>
    <submittedName>
        <fullName evidence="7">LptF/LptG family permease</fullName>
    </submittedName>
</protein>
<feature type="transmembrane region" description="Helical" evidence="6">
    <location>
        <begin position="48"/>
        <end position="71"/>
    </location>
</feature>
<dbReference type="InterPro" id="IPR005495">
    <property type="entry name" value="LptG/LptF_permease"/>
</dbReference>
<dbReference type="EMBL" id="JACLZK010000001">
    <property type="protein sequence ID" value="MBC2882374.1"/>
    <property type="molecule type" value="Genomic_DNA"/>
</dbReference>
<accession>A0A842JBB2</accession>
<evidence type="ECO:0000313" key="8">
    <source>
        <dbReference type="Proteomes" id="UP000552683"/>
    </source>
</evidence>
<feature type="transmembrane region" description="Helical" evidence="6">
    <location>
        <begin position="295"/>
        <end position="320"/>
    </location>
</feature>
<name>A0A842JBB2_9BACT</name>
<organism evidence="7 8">
    <name type="scientific">Campylobacter massiliensis</name>
    <dbReference type="NCBI Taxonomy" id="2762557"/>
    <lineage>
        <taxon>Bacteria</taxon>
        <taxon>Pseudomonadati</taxon>
        <taxon>Campylobacterota</taxon>
        <taxon>Epsilonproteobacteria</taxon>
        <taxon>Campylobacterales</taxon>
        <taxon>Campylobacteraceae</taxon>
        <taxon>Campylobacter</taxon>
    </lineage>
</organism>
<dbReference type="RefSeq" id="WP_185898007.1">
    <property type="nucleotide sequence ID" value="NZ_JACLZK010000001.1"/>
</dbReference>
<gene>
    <name evidence="7" type="ORF">H7R39_03685</name>
</gene>
<feature type="transmembrane region" description="Helical" evidence="6">
    <location>
        <begin position="12"/>
        <end position="36"/>
    </location>
</feature>
<evidence type="ECO:0000256" key="4">
    <source>
        <dbReference type="ARBA" id="ARBA00022989"/>
    </source>
</evidence>
<evidence type="ECO:0000256" key="5">
    <source>
        <dbReference type="ARBA" id="ARBA00023136"/>
    </source>
</evidence>
<feature type="transmembrane region" description="Helical" evidence="6">
    <location>
        <begin position="332"/>
        <end position="350"/>
    </location>
</feature>
<dbReference type="PANTHER" id="PTHR33529:SF6">
    <property type="entry name" value="YJGP_YJGQ FAMILY PERMEASE"/>
    <property type="match status" value="1"/>
</dbReference>
<evidence type="ECO:0000256" key="6">
    <source>
        <dbReference type="SAM" id="Phobius"/>
    </source>
</evidence>
<feature type="transmembrane region" description="Helical" evidence="6">
    <location>
        <begin position="101"/>
        <end position="123"/>
    </location>
</feature>
<sequence length="353" mass="39730">MNLYARYVGWLYFKYFVIIFVALTLFYVGIDILTNLKDMPASANLKLLYFGLTSLAAVNYVLPLALIFALITSKFSMIRSNELVSFYALGIDKNRLIKPPFYIALAITFIYVGLNFTPFAYAYEYGRNIVKLSNLSRTSSDIFLKFEGKFVYMDSLNPISGEAKDVRIFDIDSSNLRSATFGENGRFVDDAWLLKNAKIVNLPQNIKLGEKGLDIKTPSELKTLENFKPKTIESASAESSAITIPDAVDYILAFKDEGIGLNSTKTTLYNLAFAPFFAPFMVLIIYYFLPVTGRFFNLALKSFIFTIASLCVWGALFVMMRFARNGVVSPEIGVLLPIILLGAYAFYLRFGSR</sequence>
<keyword evidence="5 6" id="KW-0472">Membrane</keyword>
<dbReference type="Proteomes" id="UP000552683">
    <property type="component" value="Unassembled WGS sequence"/>
</dbReference>
<proteinExistence type="predicted"/>
<feature type="transmembrane region" description="Helical" evidence="6">
    <location>
        <begin position="268"/>
        <end position="289"/>
    </location>
</feature>
<reference evidence="7 8" key="1">
    <citation type="submission" date="2020-08" db="EMBL/GenBank/DDBJ databases">
        <title>Complete genome and description of Campylobacter massiliensis Marseille-Q3452 sp. nov.</title>
        <authorList>
            <person name="Antezack A."/>
        </authorList>
    </citation>
    <scope>NUCLEOTIDE SEQUENCE [LARGE SCALE GENOMIC DNA]</scope>
    <source>
        <strain evidence="7 8">Marseille-Q3452</strain>
    </source>
</reference>
<dbReference type="PANTHER" id="PTHR33529">
    <property type="entry name" value="SLR0882 PROTEIN-RELATED"/>
    <property type="match status" value="1"/>
</dbReference>
<evidence type="ECO:0000256" key="2">
    <source>
        <dbReference type="ARBA" id="ARBA00022475"/>
    </source>
</evidence>
<dbReference type="GO" id="GO:0015920">
    <property type="term" value="P:lipopolysaccharide transport"/>
    <property type="evidence" value="ECO:0007669"/>
    <property type="project" value="TreeGrafter"/>
</dbReference>
<evidence type="ECO:0000256" key="1">
    <source>
        <dbReference type="ARBA" id="ARBA00004651"/>
    </source>
</evidence>
<dbReference type="GO" id="GO:0043190">
    <property type="term" value="C:ATP-binding cassette (ABC) transporter complex"/>
    <property type="evidence" value="ECO:0007669"/>
    <property type="project" value="TreeGrafter"/>
</dbReference>
<evidence type="ECO:0000256" key="3">
    <source>
        <dbReference type="ARBA" id="ARBA00022692"/>
    </source>
</evidence>
<evidence type="ECO:0000313" key="7">
    <source>
        <dbReference type="EMBL" id="MBC2882374.1"/>
    </source>
</evidence>
<keyword evidence="3 6" id="KW-0812">Transmembrane</keyword>
<dbReference type="Pfam" id="PF03739">
    <property type="entry name" value="LptF_LptG"/>
    <property type="match status" value="1"/>
</dbReference>
<dbReference type="AlphaFoldDB" id="A0A842JBB2"/>
<keyword evidence="4 6" id="KW-1133">Transmembrane helix</keyword>
<keyword evidence="8" id="KW-1185">Reference proteome</keyword>
<comment type="caution">
    <text evidence="7">The sequence shown here is derived from an EMBL/GenBank/DDBJ whole genome shotgun (WGS) entry which is preliminary data.</text>
</comment>
<keyword evidence="2" id="KW-1003">Cell membrane</keyword>